<dbReference type="Proteomes" id="UP000053573">
    <property type="component" value="Unassembled WGS sequence"/>
</dbReference>
<evidence type="ECO:0000313" key="3">
    <source>
        <dbReference type="Proteomes" id="UP000053573"/>
    </source>
</evidence>
<feature type="compositionally biased region" description="Polar residues" evidence="1">
    <location>
        <begin position="81"/>
        <end position="91"/>
    </location>
</feature>
<reference evidence="3" key="1">
    <citation type="journal article" date="2015" name="PLoS Genet.">
        <title>The dynamic genome and transcriptome of the human fungal pathogen Blastomyces and close relative Emmonsia.</title>
        <authorList>
            <person name="Munoz J.F."/>
            <person name="Gauthier G.M."/>
            <person name="Desjardins C.A."/>
            <person name="Gallo J.E."/>
            <person name="Holder J."/>
            <person name="Sullivan T.D."/>
            <person name="Marty A.J."/>
            <person name="Carmen J.C."/>
            <person name="Chen Z."/>
            <person name="Ding L."/>
            <person name="Gujja S."/>
            <person name="Magrini V."/>
            <person name="Misas E."/>
            <person name="Mitreva M."/>
            <person name="Priest M."/>
            <person name="Saif S."/>
            <person name="Whiston E.A."/>
            <person name="Young S."/>
            <person name="Zeng Q."/>
            <person name="Goldman W.E."/>
            <person name="Mardis E.R."/>
            <person name="Taylor J.W."/>
            <person name="McEwen J.G."/>
            <person name="Clay O.K."/>
            <person name="Klein B.S."/>
            <person name="Cuomo C.A."/>
        </authorList>
    </citation>
    <scope>NUCLEOTIDE SEQUENCE [LARGE SCALE GENOMIC DNA]</scope>
    <source>
        <strain evidence="3">UAMH 139</strain>
    </source>
</reference>
<dbReference type="InterPro" id="IPR027408">
    <property type="entry name" value="PNPase/RNase_PH_dom_sf"/>
</dbReference>
<sequence>MVAALRDTRLPKAWWDMDSEMVLCSDDVGEARPLRLRGLPIASSFGVFEADEMEKWRIPMPVGEEAEGAMDSGKSKAIVKPSQNDTGITPP</sequence>
<organism evidence="2 3">
    <name type="scientific">Blastomyces silverae</name>
    <dbReference type="NCBI Taxonomy" id="2060906"/>
    <lineage>
        <taxon>Eukaryota</taxon>
        <taxon>Fungi</taxon>
        <taxon>Dikarya</taxon>
        <taxon>Ascomycota</taxon>
        <taxon>Pezizomycotina</taxon>
        <taxon>Eurotiomycetes</taxon>
        <taxon>Eurotiomycetidae</taxon>
        <taxon>Onygenales</taxon>
        <taxon>Ajellomycetaceae</taxon>
        <taxon>Blastomyces</taxon>
    </lineage>
</organism>
<dbReference type="EMBL" id="LDEV01001820">
    <property type="protein sequence ID" value="KLJ10982.1"/>
    <property type="molecule type" value="Genomic_DNA"/>
</dbReference>
<dbReference type="STRING" id="2060906.A0A0H1BIX2"/>
<keyword evidence="3" id="KW-1185">Reference proteome</keyword>
<evidence type="ECO:0000313" key="2">
    <source>
        <dbReference type="EMBL" id="KLJ10982.1"/>
    </source>
</evidence>
<feature type="region of interest" description="Disordered" evidence="1">
    <location>
        <begin position="65"/>
        <end position="91"/>
    </location>
</feature>
<gene>
    <name evidence="2" type="ORF">EMPG_13727</name>
</gene>
<evidence type="ECO:0000256" key="1">
    <source>
        <dbReference type="SAM" id="MobiDB-lite"/>
    </source>
</evidence>
<dbReference type="AlphaFoldDB" id="A0A0H1BIX2"/>
<protein>
    <submittedName>
        <fullName evidence="2">Uncharacterized protein</fullName>
    </submittedName>
</protein>
<dbReference type="Gene3D" id="3.30.230.70">
    <property type="entry name" value="GHMP Kinase, N-terminal domain"/>
    <property type="match status" value="1"/>
</dbReference>
<dbReference type="OrthoDB" id="45882at2759"/>
<proteinExistence type="predicted"/>
<accession>A0A0H1BIX2</accession>
<comment type="caution">
    <text evidence="2">The sequence shown here is derived from an EMBL/GenBank/DDBJ whole genome shotgun (WGS) entry which is preliminary data.</text>
</comment>
<name>A0A0H1BIX2_9EURO</name>